<dbReference type="CDD" id="cd06464">
    <property type="entry name" value="ACD_sHsps-like"/>
    <property type="match status" value="1"/>
</dbReference>
<reference evidence="5" key="1">
    <citation type="submission" date="2023-07" db="EMBL/GenBank/DDBJ databases">
        <title>The carbon used by Thiothrix.</title>
        <authorList>
            <person name="Chen L."/>
        </authorList>
    </citation>
    <scope>NUCLEOTIDE SEQUENCE [LARGE SCALE GENOMIC DNA]</scope>
</reference>
<dbReference type="SUPFAM" id="SSF49764">
    <property type="entry name" value="HSP20-like chaperones"/>
    <property type="match status" value="1"/>
</dbReference>
<protein>
    <submittedName>
        <fullName evidence="4">Hsp20/alpha crystallin family protein</fullName>
    </submittedName>
</protein>
<keyword evidence="5" id="KW-1185">Reference proteome</keyword>
<evidence type="ECO:0000259" key="3">
    <source>
        <dbReference type="PROSITE" id="PS01031"/>
    </source>
</evidence>
<dbReference type="PROSITE" id="PS01031">
    <property type="entry name" value="SHSP"/>
    <property type="match status" value="1"/>
</dbReference>
<dbReference type="EMBL" id="JAYMYJ010000086">
    <property type="protein sequence ID" value="MEB4591113.1"/>
    <property type="molecule type" value="Genomic_DNA"/>
</dbReference>
<comment type="similarity">
    <text evidence="1 2">Belongs to the small heat shock protein (HSP20) family.</text>
</comment>
<dbReference type="RefSeq" id="WP_324694498.1">
    <property type="nucleotide sequence ID" value="NZ_JAYMYJ010000086.1"/>
</dbReference>
<evidence type="ECO:0000313" key="4">
    <source>
        <dbReference type="EMBL" id="MEB4591113.1"/>
    </source>
</evidence>
<organism evidence="4 5">
    <name type="scientific">Candidatus Thiothrix phosphatis</name>
    <dbReference type="NCBI Taxonomy" id="3112415"/>
    <lineage>
        <taxon>Bacteria</taxon>
        <taxon>Pseudomonadati</taxon>
        <taxon>Pseudomonadota</taxon>
        <taxon>Gammaproteobacteria</taxon>
        <taxon>Thiotrichales</taxon>
        <taxon>Thiotrichaceae</taxon>
        <taxon>Thiothrix</taxon>
    </lineage>
</organism>
<dbReference type="InterPro" id="IPR008978">
    <property type="entry name" value="HSP20-like_chaperone"/>
</dbReference>
<evidence type="ECO:0000313" key="5">
    <source>
        <dbReference type="Proteomes" id="UP001308005"/>
    </source>
</evidence>
<evidence type="ECO:0000256" key="2">
    <source>
        <dbReference type="RuleBase" id="RU003616"/>
    </source>
</evidence>
<dbReference type="Proteomes" id="UP001308005">
    <property type="component" value="Unassembled WGS sequence"/>
</dbReference>
<comment type="caution">
    <text evidence="4">The sequence shown here is derived from an EMBL/GenBank/DDBJ whole genome shotgun (WGS) entry which is preliminary data.</text>
</comment>
<evidence type="ECO:0000256" key="1">
    <source>
        <dbReference type="PROSITE-ProRule" id="PRU00285"/>
    </source>
</evidence>
<accession>A0ABU6CXH2</accession>
<name>A0ABU6CXH2_9GAMM</name>
<sequence length="131" mass="15218">MPFRPSNRMWSEAFELLAEAERLQRQCFRPLPSQTPTWEPPVDMIETRDAVLVTVALPGVEPERVEVHLNSGQIVVSGVRPLPRQTQGVRIHRLELPYGRFERRILLPHGQYELVSHSIRHGCLQMHLRKI</sequence>
<proteinExistence type="inferred from homology"/>
<dbReference type="InterPro" id="IPR002068">
    <property type="entry name" value="A-crystallin/Hsp20_dom"/>
</dbReference>
<gene>
    <name evidence="4" type="ORF">VSS37_09000</name>
</gene>
<dbReference type="Gene3D" id="2.60.40.790">
    <property type="match status" value="1"/>
</dbReference>
<dbReference type="Pfam" id="PF00011">
    <property type="entry name" value="HSP20"/>
    <property type="match status" value="1"/>
</dbReference>
<feature type="domain" description="SHSP" evidence="3">
    <location>
        <begin position="33"/>
        <end position="131"/>
    </location>
</feature>